<gene>
    <name evidence="4" type="ORF">SEVIR_9G570400v2</name>
</gene>
<evidence type="ECO:0000313" key="5">
    <source>
        <dbReference type="Proteomes" id="UP000298652"/>
    </source>
</evidence>
<dbReference type="PROSITE" id="PS50158">
    <property type="entry name" value="ZF_CCHC"/>
    <property type="match status" value="1"/>
</dbReference>
<dbReference type="EMBL" id="CM016560">
    <property type="protein sequence ID" value="TKV98603.1"/>
    <property type="molecule type" value="Genomic_DNA"/>
</dbReference>
<dbReference type="SMART" id="SM00343">
    <property type="entry name" value="ZnF_C2HC"/>
    <property type="match status" value="5"/>
</dbReference>
<dbReference type="InterPro" id="IPR036875">
    <property type="entry name" value="Znf_CCHC_sf"/>
</dbReference>
<dbReference type="Pfam" id="PF00098">
    <property type="entry name" value="zf-CCHC"/>
    <property type="match status" value="2"/>
</dbReference>
<evidence type="ECO:0000313" key="4">
    <source>
        <dbReference type="EMBL" id="TKV98603.1"/>
    </source>
</evidence>
<keyword evidence="1" id="KW-0479">Metal-binding</keyword>
<feature type="compositionally biased region" description="Basic residues" evidence="2">
    <location>
        <begin position="40"/>
        <end position="51"/>
    </location>
</feature>
<evidence type="ECO:0000259" key="3">
    <source>
        <dbReference type="PROSITE" id="PS50158"/>
    </source>
</evidence>
<dbReference type="AlphaFoldDB" id="A0A4U6TCB9"/>
<feature type="region of interest" description="Disordered" evidence="2">
    <location>
        <begin position="1"/>
        <end position="98"/>
    </location>
</feature>
<keyword evidence="1" id="KW-0863">Zinc-finger</keyword>
<keyword evidence="5" id="KW-1185">Reference proteome</keyword>
<keyword evidence="1" id="KW-0862">Zinc</keyword>
<reference evidence="4" key="1">
    <citation type="submission" date="2019-03" db="EMBL/GenBank/DDBJ databases">
        <title>WGS assembly of Setaria viridis.</title>
        <authorList>
            <person name="Huang P."/>
            <person name="Jenkins J."/>
            <person name="Grimwood J."/>
            <person name="Barry K."/>
            <person name="Healey A."/>
            <person name="Mamidi S."/>
            <person name="Sreedasyam A."/>
            <person name="Shu S."/>
            <person name="Feldman M."/>
            <person name="Wu J."/>
            <person name="Yu Y."/>
            <person name="Chen C."/>
            <person name="Johnson J."/>
            <person name="Rokhsar D."/>
            <person name="Baxter I."/>
            <person name="Schmutz J."/>
            <person name="Brutnell T."/>
            <person name="Kellogg E."/>
        </authorList>
    </citation>
    <scope>NUCLEOTIDE SEQUENCE [LARGE SCALE GENOMIC DNA]</scope>
</reference>
<feature type="compositionally biased region" description="Low complexity" evidence="2">
    <location>
        <begin position="74"/>
        <end position="94"/>
    </location>
</feature>
<evidence type="ECO:0000256" key="2">
    <source>
        <dbReference type="SAM" id="MobiDB-lite"/>
    </source>
</evidence>
<organism evidence="4 5">
    <name type="scientific">Setaria viridis</name>
    <name type="common">Green bristlegrass</name>
    <name type="synonym">Setaria italica subsp. viridis</name>
    <dbReference type="NCBI Taxonomy" id="4556"/>
    <lineage>
        <taxon>Eukaryota</taxon>
        <taxon>Viridiplantae</taxon>
        <taxon>Streptophyta</taxon>
        <taxon>Embryophyta</taxon>
        <taxon>Tracheophyta</taxon>
        <taxon>Spermatophyta</taxon>
        <taxon>Magnoliopsida</taxon>
        <taxon>Liliopsida</taxon>
        <taxon>Poales</taxon>
        <taxon>Poaceae</taxon>
        <taxon>PACMAD clade</taxon>
        <taxon>Panicoideae</taxon>
        <taxon>Panicodae</taxon>
        <taxon>Paniceae</taxon>
        <taxon>Cenchrinae</taxon>
        <taxon>Setaria</taxon>
    </lineage>
</organism>
<dbReference type="SUPFAM" id="SSF57756">
    <property type="entry name" value="Retrovirus zinc finger-like domains"/>
    <property type="match status" value="3"/>
</dbReference>
<dbReference type="GO" id="GO:0003676">
    <property type="term" value="F:nucleic acid binding"/>
    <property type="evidence" value="ECO:0007669"/>
    <property type="project" value="InterPro"/>
</dbReference>
<proteinExistence type="predicted"/>
<dbReference type="GO" id="GO:0008270">
    <property type="term" value="F:zinc ion binding"/>
    <property type="evidence" value="ECO:0007669"/>
    <property type="project" value="UniProtKB-KW"/>
</dbReference>
<name>A0A4U6TCB9_SETVI</name>
<sequence>MPPAASSMPSLVPARPVLPSPSLPSPTCRHRYLTGAGPSSHRRPALLHPHRPPPPSLSPATPETPSPSQPPPLLSATSPPSCHRPAGGAPAAVPHHPHDHHLHLAGLLPLALPLRLPQGNSGGGYYSGPPTSRTCGVLGHIARNCTTPICSACREPGDIDTNCTTTICESCDAQGHIAGNCTAVCTRCNASGHSSAHCTAPVCTICQGPHWEVYCENGGPYRGIYLYGGDDACAHCGQRGHFNKQCPDVQEILRKSGRNRGGQS</sequence>
<feature type="compositionally biased region" description="Pro residues" evidence="2">
    <location>
        <begin position="52"/>
        <end position="73"/>
    </location>
</feature>
<dbReference type="Gramene" id="TKV98603">
    <property type="protein sequence ID" value="TKV98603"/>
    <property type="gene ID" value="SEVIR_9G570400v2"/>
</dbReference>
<feature type="domain" description="CCHC-type" evidence="3">
    <location>
        <begin position="233"/>
        <end position="248"/>
    </location>
</feature>
<protein>
    <recommendedName>
        <fullName evidence="3">CCHC-type domain-containing protein</fullName>
    </recommendedName>
</protein>
<dbReference type="Gene3D" id="4.10.60.10">
    <property type="entry name" value="Zinc finger, CCHC-type"/>
    <property type="match status" value="2"/>
</dbReference>
<dbReference type="InterPro" id="IPR001878">
    <property type="entry name" value="Znf_CCHC"/>
</dbReference>
<accession>A0A4U6TCB9</accession>
<evidence type="ECO:0000256" key="1">
    <source>
        <dbReference type="PROSITE-ProRule" id="PRU00047"/>
    </source>
</evidence>
<dbReference type="Proteomes" id="UP000298652">
    <property type="component" value="Chromosome 9"/>
</dbReference>